<reference evidence="5" key="2">
    <citation type="submission" date="2017-03" db="EMBL/GenBank/DDBJ databases">
        <title>Bacillus sp. V-88(T) DSM27956, whole genome shotgun sequencing project.</title>
        <authorList>
            <person name="Dastager S.G."/>
            <person name="Neurgaonkar P.S."/>
            <person name="Dharne M.S."/>
        </authorList>
    </citation>
    <scope>NUCLEOTIDE SEQUENCE [LARGE SCALE GENOMIC DNA]</scope>
    <source>
        <strain evidence="5">DSM 25145</strain>
    </source>
</reference>
<dbReference type="Proteomes" id="UP000215545">
    <property type="component" value="Unassembled WGS sequence"/>
</dbReference>
<dbReference type="Pfam" id="PF12679">
    <property type="entry name" value="ABC2_membrane_2"/>
    <property type="match status" value="1"/>
</dbReference>
<dbReference type="RefSeq" id="WP_045850399.1">
    <property type="nucleotide sequence ID" value="NZ_FTLX01000010.1"/>
</dbReference>
<reference evidence="3 4" key="1">
    <citation type="submission" date="2017-01" db="EMBL/GenBank/DDBJ databases">
        <authorList>
            <person name="Mah S.A."/>
            <person name="Swanson W.J."/>
            <person name="Moy G.W."/>
            <person name="Vacquier V.D."/>
        </authorList>
    </citation>
    <scope>NUCLEOTIDE SEQUENCE [LARGE SCALE GENOMIC DNA]</scope>
    <source>
        <strain evidence="3 4">NIO-1016</strain>
    </source>
</reference>
<evidence type="ECO:0000256" key="1">
    <source>
        <dbReference type="SAM" id="Phobius"/>
    </source>
</evidence>
<sequence>MLLNIYLKELKDCFRDRRTLLLTVFLPIVMMTGLTLFYDSMLSTDGDDTYKVAVQESFRSEAEQLFAVSPNIVIETAENPEQAVIDGDVQTAIVTAPSFSEDIQNGVPAAISIIGNSFSENSSFAMNAVSTALTAFESEIISERLQSAGIDGSTVQPFSIEQKEISSDGGATMMLSLLIPLILSLAIGIGAGPAASDLFAGEKERKTMEALLMTPVSRTTLLLAKWLVISTIGVITGLVTLLVVSLEIAFLTENLQKAVNFGDQLPLIIGLALLVATIYSLFNAGILMLTSILGKTIKESQSYSTPIMMLSVFPVMIISGIGVNELSFQHFAIPILNLFSILKELTAGVIDYEHLALMLGTNLLLMVVFIVIGRVLFLKDKWVMN</sequence>
<organism evidence="3 4">
    <name type="scientific">Domibacillus enclensis</name>
    <dbReference type="NCBI Taxonomy" id="1017273"/>
    <lineage>
        <taxon>Bacteria</taxon>
        <taxon>Bacillati</taxon>
        <taxon>Bacillota</taxon>
        <taxon>Bacilli</taxon>
        <taxon>Bacillales</taxon>
        <taxon>Bacillaceae</taxon>
        <taxon>Domibacillus</taxon>
    </lineage>
</organism>
<gene>
    <name evidence="2" type="ORF">B1B05_16720</name>
    <name evidence="3" type="ORF">SAMN05443094_11054</name>
</gene>
<dbReference type="EMBL" id="MWSK01000010">
    <property type="protein sequence ID" value="OXS74534.1"/>
    <property type="molecule type" value="Genomic_DNA"/>
</dbReference>
<dbReference type="AlphaFoldDB" id="A0A1N7BSM1"/>
<dbReference type="OrthoDB" id="5486437at2"/>
<accession>A0A1N7BSM1</accession>
<feature type="transmembrane region" description="Helical" evidence="1">
    <location>
        <begin position="177"/>
        <end position="200"/>
    </location>
</feature>
<dbReference type="PANTHER" id="PTHR43471">
    <property type="entry name" value="ABC TRANSPORTER PERMEASE"/>
    <property type="match status" value="1"/>
</dbReference>
<keyword evidence="1" id="KW-0472">Membrane</keyword>
<dbReference type="EMBL" id="FTLX01000010">
    <property type="protein sequence ID" value="SIR54325.1"/>
    <property type="molecule type" value="Genomic_DNA"/>
</dbReference>
<evidence type="ECO:0000313" key="3">
    <source>
        <dbReference type="EMBL" id="SIR54325.1"/>
    </source>
</evidence>
<feature type="transmembrane region" description="Helical" evidence="1">
    <location>
        <begin position="20"/>
        <end position="38"/>
    </location>
</feature>
<keyword evidence="1" id="KW-1133">Transmembrane helix</keyword>
<feature type="transmembrane region" description="Helical" evidence="1">
    <location>
        <begin position="305"/>
        <end position="323"/>
    </location>
</feature>
<feature type="transmembrane region" description="Helical" evidence="1">
    <location>
        <begin position="221"/>
        <end position="245"/>
    </location>
</feature>
<reference evidence="2" key="3">
    <citation type="submission" date="2017-03" db="EMBL/GenBank/DDBJ databases">
        <authorList>
            <person name="Dastager S.G."/>
            <person name="Neurgaonkar P.S."/>
            <person name="Dharne M.S."/>
        </authorList>
    </citation>
    <scope>NUCLEOTIDE SEQUENCE</scope>
    <source>
        <strain evidence="2">DSM 25145</strain>
    </source>
</reference>
<dbReference type="GO" id="GO:0005886">
    <property type="term" value="C:plasma membrane"/>
    <property type="evidence" value="ECO:0007669"/>
    <property type="project" value="UniProtKB-SubCell"/>
</dbReference>
<dbReference type="Proteomes" id="UP000186385">
    <property type="component" value="Unassembled WGS sequence"/>
</dbReference>
<protein>
    <submittedName>
        <fullName evidence="2">Sodium ABC transporter permease</fullName>
    </submittedName>
    <submittedName>
        <fullName evidence="3">Sodium transport system permease protein</fullName>
    </submittedName>
</protein>
<dbReference type="GO" id="GO:0140359">
    <property type="term" value="F:ABC-type transporter activity"/>
    <property type="evidence" value="ECO:0007669"/>
    <property type="project" value="InterPro"/>
</dbReference>
<dbReference type="Gene3D" id="3.40.1710.10">
    <property type="entry name" value="abc type-2 transporter like domain"/>
    <property type="match status" value="1"/>
</dbReference>
<evidence type="ECO:0000313" key="2">
    <source>
        <dbReference type="EMBL" id="OXS74534.1"/>
    </source>
</evidence>
<keyword evidence="5" id="KW-1185">Reference proteome</keyword>
<feature type="transmembrane region" description="Helical" evidence="1">
    <location>
        <begin position="355"/>
        <end position="377"/>
    </location>
</feature>
<keyword evidence="1" id="KW-0812">Transmembrane</keyword>
<dbReference type="STRING" id="1017273.SAMN05443094_11054"/>
<dbReference type="PANTHER" id="PTHR43471:SF3">
    <property type="entry name" value="ABC TRANSPORTER PERMEASE PROTEIN NATB"/>
    <property type="match status" value="1"/>
</dbReference>
<evidence type="ECO:0000313" key="4">
    <source>
        <dbReference type="Proteomes" id="UP000186385"/>
    </source>
</evidence>
<feature type="transmembrane region" description="Helical" evidence="1">
    <location>
        <begin position="265"/>
        <end position="293"/>
    </location>
</feature>
<name>A0A1N7BSM1_9BACI</name>
<proteinExistence type="predicted"/>
<evidence type="ECO:0000313" key="5">
    <source>
        <dbReference type="Proteomes" id="UP000215545"/>
    </source>
</evidence>